<sequence length="318" mass="35460">MAAERFLAQKMVPTDTGYGRPLEKLLQTNDMLSGMEAQRLRTYFTSNCMEPGRDLDPFGRKVMMGELEELQNLYEARLALAPLLDEDEAAARASAAKDIYVKIWGPTRVPVYNLILLSALINPSMRARHFAIARWLIDEVKVPVDAPDLSGSTALHHAISTKPSFEPEYAQILYDGGADVNHRNRYGATPAHELLMIWNPRDKEAVRKAGDALKWYLDHGGNLDIKDANGITARSMVDQTRKLAKSGLRLPTWKIVDDEDARRKRLAGQICTFCGRPPRGGVVLLACSACKNARYCSPGNCQRGDWPHHKTTCKKVSA</sequence>
<keyword evidence="2 5" id="KW-0863">Zinc-finger</keyword>
<protein>
    <recommendedName>
        <fullName evidence="6">MYND-type domain-containing protein</fullName>
    </recommendedName>
</protein>
<keyword evidence="1" id="KW-0479">Metal-binding</keyword>
<keyword evidence="3" id="KW-0862">Zinc</keyword>
<dbReference type="AlphaFoldDB" id="A0AAD7TZQ3"/>
<keyword evidence="8" id="KW-1185">Reference proteome</keyword>
<dbReference type="Gene3D" id="6.10.140.2220">
    <property type="match status" value="1"/>
</dbReference>
<dbReference type="EMBL" id="JAPEVG010000064">
    <property type="protein sequence ID" value="KAJ8488355.1"/>
    <property type="molecule type" value="Genomic_DNA"/>
</dbReference>
<name>A0AAD7TZQ3_9APHY</name>
<accession>A0AAD7TZQ3</accession>
<dbReference type="InterPro" id="IPR036770">
    <property type="entry name" value="Ankyrin_rpt-contain_sf"/>
</dbReference>
<dbReference type="Proteomes" id="UP001215151">
    <property type="component" value="Unassembled WGS sequence"/>
</dbReference>
<evidence type="ECO:0000256" key="3">
    <source>
        <dbReference type="ARBA" id="ARBA00022833"/>
    </source>
</evidence>
<dbReference type="PROSITE" id="PS50865">
    <property type="entry name" value="ZF_MYND_2"/>
    <property type="match status" value="1"/>
</dbReference>
<evidence type="ECO:0000256" key="1">
    <source>
        <dbReference type="ARBA" id="ARBA00022723"/>
    </source>
</evidence>
<gene>
    <name evidence="7" type="ORF">ONZ51_g3598</name>
</gene>
<dbReference type="PROSITE" id="PS50088">
    <property type="entry name" value="ANK_REPEAT"/>
    <property type="match status" value="1"/>
</dbReference>
<dbReference type="SUPFAM" id="SSF48403">
    <property type="entry name" value="Ankyrin repeat"/>
    <property type="match status" value="1"/>
</dbReference>
<reference evidence="7" key="1">
    <citation type="submission" date="2022-11" db="EMBL/GenBank/DDBJ databases">
        <title>Genome Sequence of Cubamyces cubensis.</title>
        <authorList>
            <person name="Buettner E."/>
        </authorList>
    </citation>
    <scope>NUCLEOTIDE SEQUENCE</scope>
    <source>
        <strain evidence="7">MPL-01</strain>
    </source>
</reference>
<organism evidence="7 8">
    <name type="scientific">Trametes cubensis</name>
    <dbReference type="NCBI Taxonomy" id="1111947"/>
    <lineage>
        <taxon>Eukaryota</taxon>
        <taxon>Fungi</taxon>
        <taxon>Dikarya</taxon>
        <taxon>Basidiomycota</taxon>
        <taxon>Agaricomycotina</taxon>
        <taxon>Agaricomycetes</taxon>
        <taxon>Polyporales</taxon>
        <taxon>Polyporaceae</taxon>
        <taxon>Trametes</taxon>
    </lineage>
</organism>
<evidence type="ECO:0000256" key="5">
    <source>
        <dbReference type="PROSITE-ProRule" id="PRU00134"/>
    </source>
</evidence>
<dbReference type="GO" id="GO:0008270">
    <property type="term" value="F:zinc ion binding"/>
    <property type="evidence" value="ECO:0007669"/>
    <property type="project" value="UniProtKB-KW"/>
</dbReference>
<evidence type="ECO:0000313" key="8">
    <source>
        <dbReference type="Proteomes" id="UP001215151"/>
    </source>
</evidence>
<evidence type="ECO:0000256" key="2">
    <source>
        <dbReference type="ARBA" id="ARBA00022771"/>
    </source>
</evidence>
<evidence type="ECO:0000256" key="4">
    <source>
        <dbReference type="PROSITE-ProRule" id="PRU00023"/>
    </source>
</evidence>
<dbReference type="Pfam" id="PF00023">
    <property type="entry name" value="Ank"/>
    <property type="match status" value="1"/>
</dbReference>
<dbReference type="Gene3D" id="1.25.40.20">
    <property type="entry name" value="Ankyrin repeat-containing domain"/>
    <property type="match status" value="1"/>
</dbReference>
<dbReference type="InterPro" id="IPR002893">
    <property type="entry name" value="Znf_MYND"/>
</dbReference>
<comment type="caution">
    <text evidence="7">The sequence shown here is derived from an EMBL/GenBank/DDBJ whole genome shotgun (WGS) entry which is preliminary data.</text>
</comment>
<dbReference type="InterPro" id="IPR002110">
    <property type="entry name" value="Ankyrin_rpt"/>
</dbReference>
<feature type="domain" description="MYND-type" evidence="6">
    <location>
        <begin position="271"/>
        <end position="313"/>
    </location>
</feature>
<keyword evidence="4" id="KW-0040">ANK repeat</keyword>
<evidence type="ECO:0000259" key="6">
    <source>
        <dbReference type="PROSITE" id="PS50865"/>
    </source>
</evidence>
<proteinExistence type="predicted"/>
<evidence type="ECO:0000313" key="7">
    <source>
        <dbReference type="EMBL" id="KAJ8488355.1"/>
    </source>
</evidence>
<dbReference type="SUPFAM" id="SSF144232">
    <property type="entry name" value="HIT/MYND zinc finger-like"/>
    <property type="match status" value="1"/>
</dbReference>
<feature type="repeat" description="ANK" evidence="4">
    <location>
        <begin position="150"/>
        <end position="185"/>
    </location>
</feature>
<dbReference type="Pfam" id="PF01753">
    <property type="entry name" value="zf-MYND"/>
    <property type="match status" value="1"/>
</dbReference>